<dbReference type="SUPFAM" id="SSF47986">
    <property type="entry name" value="DEATH domain"/>
    <property type="match status" value="1"/>
</dbReference>
<dbReference type="Proteomes" id="UP000663870">
    <property type="component" value="Unassembled WGS sequence"/>
</dbReference>
<name>A0A814X088_9BILA</name>
<reference evidence="4" key="1">
    <citation type="submission" date="2021-02" db="EMBL/GenBank/DDBJ databases">
        <authorList>
            <person name="Nowell W R."/>
        </authorList>
    </citation>
    <scope>NUCLEOTIDE SEQUENCE</scope>
</reference>
<dbReference type="GO" id="GO:0007165">
    <property type="term" value="P:signal transduction"/>
    <property type="evidence" value="ECO:0007669"/>
    <property type="project" value="InterPro"/>
</dbReference>
<evidence type="ECO:0000313" key="3">
    <source>
        <dbReference type="EMBL" id="CAF0899828.1"/>
    </source>
</evidence>
<dbReference type="PROSITE" id="PS50017">
    <property type="entry name" value="DEATH_DOMAIN"/>
    <property type="match status" value="1"/>
</dbReference>
<comment type="caution">
    <text evidence="4">The sequence shown here is derived from an EMBL/GenBank/DDBJ whole genome shotgun (WGS) entry which is preliminary data.</text>
</comment>
<evidence type="ECO:0000313" key="4">
    <source>
        <dbReference type="EMBL" id="CAF1209525.1"/>
    </source>
</evidence>
<dbReference type="AlphaFoldDB" id="A0A814X088"/>
<proteinExistence type="predicted"/>
<evidence type="ECO:0000259" key="2">
    <source>
        <dbReference type="PROSITE" id="PS50017"/>
    </source>
</evidence>
<dbReference type="EMBL" id="CAJNOL010000820">
    <property type="protein sequence ID" value="CAF1209525.1"/>
    <property type="molecule type" value="Genomic_DNA"/>
</dbReference>
<evidence type="ECO:0000256" key="1">
    <source>
        <dbReference type="SAM" id="MobiDB-lite"/>
    </source>
</evidence>
<dbReference type="Proteomes" id="UP000663854">
    <property type="component" value="Unassembled WGS sequence"/>
</dbReference>
<feature type="domain" description="Death" evidence="2">
    <location>
        <begin position="410"/>
        <end position="461"/>
    </location>
</feature>
<dbReference type="EMBL" id="CAJNOH010000138">
    <property type="protein sequence ID" value="CAF0899828.1"/>
    <property type="molecule type" value="Genomic_DNA"/>
</dbReference>
<dbReference type="InterPro" id="IPR000488">
    <property type="entry name" value="Death_dom"/>
</dbReference>
<protein>
    <recommendedName>
        <fullName evidence="2">Death domain-containing protein</fullName>
    </recommendedName>
</protein>
<gene>
    <name evidence="4" type="ORF">JXQ802_LOCUS24859</name>
    <name evidence="3" type="ORF">PYM288_LOCUS9467</name>
</gene>
<dbReference type="InterPro" id="IPR011029">
    <property type="entry name" value="DEATH-like_dom_sf"/>
</dbReference>
<evidence type="ECO:0000313" key="5">
    <source>
        <dbReference type="Proteomes" id="UP000663870"/>
    </source>
</evidence>
<sequence length="481" mass="56144">MHRSNTQTSVCKNCHFLLLFDYKRVVLHISMSARPVSSNKKSSRKRIDSSSSKKGKKNIPQEEVIDHHQIQIDGLIREREEIRSKLNSICSKIIENINIDDYQNEIDLTKQQPSDISLDNLLSMIDNICYYRTAFLNLFQEIDDKEKLSIQKRITQLSVDEPNLFRKRLTSDQRLTFVIRERDLWKENAQLLQIMYATIVDQLEMGIFKKLNLKTTDILQSHRLNLEDVCRIFSSPNIRSINDAKKLHLKKTFNKEHHEIKDQKISSDFQQQGNNSYILSPSSIIPLNLNEDKEHHHNNNNNLSSNTKRTVLFANEVRIINDDKQIDHQQTKNDEQLKENFFSSKSHLPLASDTLIDKMDSNLRMLIIKELSKDNYIQRPPSRMSSNYTENINDFNSYQKQHRSRNRSPEWVALAQLIGIDQSEIDHWLSQSLQYPAGRVISTWCNSILPSPTVAQLYSLLSTNKLNRLDLAHQIATMYNV</sequence>
<accession>A0A814X088</accession>
<organism evidence="4 5">
    <name type="scientific">Rotaria sordida</name>
    <dbReference type="NCBI Taxonomy" id="392033"/>
    <lineage>
        <taxon>Eukaryota</taxon>
        <taxon>Metazoa</taxon>
        <taxon>Spiralia</taxon>
        <taxon>Gnathifera</taxon>
        <taxon>Rotifera</taxon>
        <taxon>Eurotatoria</taxon>
        <taxon>Bdelloidea</taxon>
        <taxon>Philodinida</taxon>
        <taxon>Philodinidae</taxon>
        <taxon>Rotaria</taxon>
    </lineage>
</organism>
<dbReference type="Gene3D" id="1.10.533.10">
    <property type="entry name" value="Death Domain, Fas"/>
    <property type="match status" value="1"/>
</dbReference>
<keyword evidence="5" id="KW-1185">Reference proteome</keyword>
<feature type="region of interest" description="Disordered" evidence="1">
    <location>
        <begin position="37"/>
        <end position="63"/>
    </location>
</feature>